<dbReference type="EMBL" id="CM026432">
    <property type="protein sequence ID" value="KAG0557628.1"/>
    <property type="molecule type" value="Genomic_DNA"/>
</dbReference>
<comment type="caution">
    <text evidence="2">The sequence shown here is derived from an EMBL/GenBank/DDBJ whole genome shotgun (WGS) entry which is preliminary data.</text>
</comment>
<dbReference type="Proteomes" id="UP000822688">
    <property type="component" value="Chromosome 11"/>
</dbReference>
<gene>
    <name evidence="2" type="ORF">KC19_11G144500</name>
</gene>
<feature type="region of interest" description="Disordered" evidence="1">
    <location>
        <begin position="135"/>
        <end position="167"/>
    </location>
</feature>
<sequence>MMLKIPPLRRSSHSPPHATTMADSMVIFRIPSRFYLICRPAAVMVQSAVDRESCGRSCLTHRGGISLSCKALGFRDEMSSPMAHVDGGCPWGSQLCHNVIERHLIGLCQSHCCALFQPQNFIPVLSSSGGAQHFGPPHLSQKMTSTSSGQSNIPTQSTSSGQMPVNSNYPQRPPYLHPWASQMMYSGQFLLRLTLLRSCNIFTKDVSIHHSRTIQFPCLTSATPCPNLLPRAPWRITDDYR</sequence>
<feature type="compositionally biased region" description="Polar residues" evidence="1">
    <location>
        <begin position="141"/>
        <end position="167"/>
    </location>
</feature>
<dbReference type="AlphaFoldDB" id="A0A8T0GIP9"/>
<evidence type="ECO:0000313" key="2">
    <source>
        <dbReference type="EMBL" id="KAG0557628.1"/>
    </source>
</evidence>
<evidence type="ECO:0000313" key="3">
    <source>
        <dbReference type="Proteomes" id="UP000822688"/>
    </source>
</evidence>
<proteinExistence type="predicted"/>
<protein>
    <submittedName>
        <fullName evidence="2">Uncharacterized protein</fullName>
    </submittedName>
</protein>
<evidence type="ECO:0000256" key="1">
    <source>
        <dbReference type="SAM" id="MobiDB-lite"/>
    </source>
</evidence>
<reference evidence="2 3" key="1">
    <citation type="submission" date="2020-06" db="EMBL/GenBank/DDBJ databases">
        <title>WGS assembly of Ceratodon purpureus strain R40.</title>
        <authorList>
            <person name="Carey S.B."/>
            <person name="Jenkins J."/>
            <person name="Shu S."/>
            <person name="Lovell J.T."/>
            <person name="Sreedasyam A."/>
            <person name="Maumus F."/>
            <person name="Tiley G.P."/>
            <person name="Fernandez-Pozo N."/>
            <person name="Barry K."/>
            <person name="Chen C."/>
            <person name="Wang M."/>
            <person name="Lipzen A."/>
            <person name="Daum C."/>
            <person name="Saski C.A."/>
            <person name="Payton A.C."/>
            <person name="Mcbreen J.C."/>
            <person name="Conrad R.E."/>
            <person name="Kollar L.M."/>
            <person name="Olsson S."/>
            <person name="Huttunen S."/>
            <person name="Landis J.B."/>
            <person name="Wickett N.J."/>
            <person name="Johnson M.G."/>
            <person name="Rensing S.A."/>
            <person name="Grimwood J."/>
            <person name="Schmutz J."/>
            <person name="Mcdaniel S.F."/>
        </authorList>
    </citation>
    <scope>NUCLEOTIDE SEQUENCE [LARGE SCALE GENOMIC DNA]</scope>
    <source>
        <strain evidence="2 3">R40</strain>
    </source>
</reference>
<organism evidence="2 3">
    <name type="scientific">Ceratodon purpureus</name>
    <name type="common">Fire moss</name>
    <name type="synonym">Dicranum purpureum</name>
    <dbReference type="NCBI Taxonomy" id="3225"/>
    <lineage>
        <taxon>Eukaryota</taxon>
        <taxon>Viridiplantae</taxon>
        <taxon>Streptophyta</taxon>
        <taxon>Embryophyta</taxon>
        <taxon>Bryophyta</taxon>
        <taxon>Bryophytina</taxon>
        <taxon>Bryopsida</taxon>
        <taxon>Dicranidae</taxon>
        <taxon>Pseudoditrichales</taxon>
        <taxon>Ditrichaceae</taxon>
        <taxon>Ceratodon</taxon>
    </lineage>
</organism>
<accession>A0A8T0GIP9</accession>
<keyword evidence="3" id="KW-1185">Reference proteome</keyword>
<name>A0A8T0GIP9_CERPU</name>